<dbReference type="PANTHER" id="PTHR20961:SF144">
    <property type="entry name" value="OS01G0119100 PROTEIN"/>
    <property type="match status" value="1"/>
</dbReference>
<evidence type="ECO:0000256" key="6">
    <source>
        <dbReference type="SAM" id="Phobius"/>
    </source>
</evidence>
<comment type="subcellular location">
    <subcellularLocation>
        <location evidence="1">Golgi apparatus membrane</location>
        <topology evidence="1">Single-pass type II membrane protein</topology>
    </subcellularLocation>
</comment>
<reference evidence="8 9" key="1">
    <citation type="submission" date="2020-08" db="EMBL/GenBank/DDBJ databases">
        <title>Plant Genome Project.</title>
        <authorList>
            <person name="Zhang R.-G."/>
        </authorList>
    </citation>
    <scope>NUCLEOTIDE SEQUENCE [LARGE SCALE GENOMIC DNA]</scope>
    <source>
        <tissue evidence="8">Rhizome</tissue>
    </source>
</reference>
<keyword evidence="6" id="KW-1133">Transmembrane helix</keyword>
<evidence type="ECO:0000256" key="3">
    <source>
        <dbReference type="ARBA" id="ARBA00022676"/>
    </source>
</evidence>
<dbReference type="PANTHER" id="PTHR20961">
    <property type="entry name" value="GLYCOSYLTRANSFERASE"/>
    <property type="match status" value="1"/>
</dbReference>
<gene>
    <name evidence="8" type="ORF">ZIOFF_034213</name>
</gene>
<dbReference type="GO" id="GO:0016763">
    <property type="term" value="F:pentosyltransferase activity"/>
    <property type="evidence" value="ECO:0007669"/>
    <property type="project" value="UniProtKB-ARBA"/>
</dbReference>
<keyword evidence="9" id="KW-1185">Reference proteome</keyword>
<sequence>MKLAKKFRPPVEPRSFGTGLIVGCFLVSMTYFMLSRKQIVSCLPSLLTDADPTNSAVQSSEEFHFSDGEEAIETGKPMCDRSSFRVDICDMEGDVRIVGSNLSSVTLIAPPATASGGGGGNSSWQMKPYPRKYDFSAMAKVRPLNFSSRREEEAALRCAVNHSVVGVLFSTGGHCGNCFHDYADVLIPLFQTVSPLKGRVQFIISDYQGWWMHKYRPYLTNLSDYDVIDFNSDDRVHCFRRLIVGLRAERDLIIDPSPPSHCCSISHFVELTRTVYSLGRDRAWRRAATAVASATTRPRLVFIARGGTRRFVNMEELMAAAEDVGFEAVASEPDFYDVAQFGRVVNSADVMVGVHGAGLTNFLFLPAGAVLIQVVPLGNLEWISQHFYAEPAMARNLRYLQYNITQEESTLMDLYPRDHEVFKDPDAIHKQGWFKLGDIYLKQQNVRLDVQRFRPTLEKAMDLLHQRNLH</sequence>
<keyword evidence="3" id="KW-0328">Glycosyltransferase</keyword>
<proteinExistence type="predicted"/>
<evidence type="ECO:0000256" key="1">
    <source>
        <dbReference type="ARBA" id="ARBA00004323"/>
    </source>
</evidence>
<dbReference type="Pfam" id="PF04577">
    <property type="entry name" value="Glyco_transf_61"/>
    <property type="match status" value="1"/>
</dbReference>
<evidence type="ECO:0000256" key="2">
    <source>
        <dbReference type="ARBA" id="ARBA00004881"/>
    </source>
</evidence>
<feature type="transmembrane region" description="Helical" evidence="6">
    <location>
        <begin position="16"/>
        <end position="34"/>
    </location>
</feature>
<dbReference type="GO" id="GO:0000139">
    <property type="term" value="C:Golgi membrane"/>
    <property type="evidence" value="ECO:0007669"/>
    <property type="project" value="UniProtKB-SubCell"/>
</dbReference>
<evidence type="ECO:0000313" key="9">
    <source>
        <dbReference type="Proteomes" id="UP000734854"/>
    </source>
</evidence>
<dbReference type="InterPro" id="IPR007657">
    <property type="entry name" value="Glycosyltransferase_61"/>
</dbReference>
<accession>A0A8J5GLD9</accession>
<comment type="pathway">
    <text evidence="2">Glycan metabolism.</text>
</comment>
<comment type="caution">
    <text evidence="8">The sequence shown here is derived from an EMBL/GenBank/DDBJ whole genome shotgun (WGS) entry which is preliminary data.</text>
</comment>
<keyword evidence="4" id="KW-0808">Transferase</keyword>
<dbReference type="OrthoDB" id="529273at2759"/>
<organism evidence="8 9">
    <name type="scientific">Zingiber officinale</name>
    <name type="common">Ginger</name>
    <name type="synonym">Amomum zingiber</name>
    <dbReference type="NCBI Taxonomy" id="94328"/>
    <lineage>
        <taxon>Eukaryota</taxon>
        <taxon>Viridiplantae</taxon>
        <taxon>Streptophyta</taxon>
        <taxon>Embryophyta</taxon>
        <taxon>Tracheophyta</taxon>
        <taxon>Spermatophyta</taxon>
        <taxon>Magnoliopsida</taxon>
        <taxon>Liliopsida</taxon>
        <taxon>Zingiberales</taxon>
        <taxon>Zingiberaceae</taxon>
        <taxon>Zingiber</taxon>
    </lineage>
</organism>
<dbReference type="InterPro" id="IPR049625">
    <property type="entry name" value="Glyco_transf_61_cat"/>
</dbReference>
<evidence type="ECO:0000256" key="5">
    <source>
        <dbReference type="ARBA" id="ARBA00023180"/>
    </source>
</evidence>
<dbReference type="AlphaFoldDB" id="A0A8J5GLD9"/>
<protein>
    <recommendedName>
        <fullName evidence="7">Glycosyltransferase 61 catalytic domain-containing protein</fullName>
    </recommendedName>
</protein>
<evidence type="ECO:0000256" key="4">
    <source>
        <dbReference type="ARBA" id="ARBA00022679"/>
    </source>
</evidence>
<feature type="domain" description="Glycosyltransferase 61 catalytic" evidence="7">
    <location>
        <begin position="283"/>
        <end position="372"/>
    </location>
</feature>
<name>A0A8J5GLD9_ZINOF</name>
<evidence type="ECO:0000313" key="8">
    <source>
        <dbReference type="EMBL" id="KAG6508831.1"/>
    </source>
</evidence>
<dbReference type="Proteomes" id="UP000734854">
    <property type="component" value="Unassembled WGS sequence"/>
</dbReference>
<keyword evidence="6" id="KW-0812">Transmembrane</keyword>
<dbReference type="EMBL" id="JACMSC010000009">
    <property type="protein sequence ID" value="KAG6508831.1"/>
    <property type="molecule type" value="Genomic_DNA"/>
</dbReference>
<keyword evidence="6" id="KW-0472">Membrane</keyword>
<evidence type="ECO:0000259" key="7">
    <source>
        <dbReference type="Pfam" id="PF04577"/>
    </source>
</evidence>
<keyword evidence="5" id="KW-0325">Glycoprotein</keyword>